<evidence type="ECO:0000256" key="1">
    <source>
        <dbReference type="ARBA" id="ARBA00007274"/>
    </source>
</evidence>
<dbReference type="PANTHER" id="PTHR43017">
    <property type="entry name" value="GALACTOSIDE O-ACETYLTRANSFERASE"/>
    <property type="match status" value="1"/>
</dbReference>
<proteinExistence type="inferred from homology"/>
<evidence type="ECO:0000256" key="3">
    <source>
        <dbReference type="ARBA" id="ARBA00022737"/>
    </source>
</evidence>
<comment type="similarity">
    <text evidence="1 5">Belongs to the transferase hexapeptide repeat family.</text>
</comment>
<keyword evidence="2 5" id="KW-0808">Transferase</keyword>
<dbReference type="GO" id="GO:0008870">
    <property type="term" value="F:galactoside O-acetyltransferase activity"/>
    <property type="evidence" value="ECO:0007669"/>
    <property type="project" value="TreeGrafter"/>
</dbReference>
<organism evidence="7 8">
    <name type="scientific">Candidatus Egerieicola faecale</name>
    <dbReference type="NCBI Taxonomy" id="2840774"/>
    <lineage>
        <taxon>Bacteria</taxon>
        <taxon>Bacillati</taxon>
        <taxon>Bacillota</taxon>
        <taxon>Clostridia</taxon>
        <taxon>Eubacteriales</taxon>
        <taxon>Oscillospiraceae</taxon>
        <taxon>Oscillospiraceae incertae sedis</taxon>
        <taxon>Candidatus Egerieicola</taxon>
    </lineage>
</organism>
<dbReference type="PANTHER" id="PTHR43017:SF1">
    <property type="entry name" value="ACETYLTRANSFERASE YJL218W-RELATED"/>
    <property type="match status" value="1"/>
</dbReference>
<reference evidence="7" key="2">
    <citation type="journal article" date="2021" name="PeerJ">
        <title>Extensive microbial diversity within the chicken gut microbiome revealed by metagenomics and culture.</title>
        <authorList>
            <person name="Gilroy R."/>
            <person name="Ravi A."/>
            <person name="Getino M."/>
            <person name="Pursley I."/>
            <person name="Horton D.L."/>
            <person name="Alikhan N.F."/>
            <person name="Baker D."/>
            <person name="Gharbi K."/>
            <person name="Hall N."/>
            <person name="Watson M."/>
            <person name="Adriaenssens E.M."/>
            <person name="Foster-Nyarko E."/>
            <person name="Jarju S."/>
            <person name="Secka A."/>
            <person name="Antonio M."/>
            <person name="Oren A."/>
            <person name="Chaudhuri R.R."/>
            <person name="La Ragione R."/>
            <person name="Hildebrand F."/>
            <person name="Pallen M.J."/>
        </authorList>
    </citation>
    <scope>NUCLEOTIDE SEQUENCE</scope>
    <source>
        <strain evidence="7">4509</strain>
    </source>
</reference>
<dbReference type="InterPro" id="IPR024688">
    <property type="entry name" value="Mac_dom"/>
</dbReference>
<dbReference type="AlphaFoldDB" id="A0A9D1IS12"/>
<dbReference type="SUPFAM" id="SSF51161">
    <property type="entry name" value="Trimeric LpxA-like enzymes"/>
    <property type="match status" value="1"/>
</dbReference>
<name>A0A9D1IS12_9FIRM</name>
<gene>
    <name evidence="7" type="ORF">IAD19_06860</name>
</gene>
<dbReference type="CDD" id="cd03357">
    <property type="entry name" value="LbH_MAT_GAT"/>
    <property type="match status" value="1"/>
</dbReference>
<comment type="caution">
    <text evidence="7">The sequence shown here is derived from an EMBL/GenBank/DDBJ whole genome shotgun (WGS) entry which is preliminary data.</text>
</comment>
<dbReference type="EMBL" id="DVMX01000133">
    <property type="protein sequence ID" value="HIU42258.1"/>
    <property type="molecule type" value="Genomic_DNA"/>
</dbReference>
<feature type="domain" description="Maltose/galactoside acetyltransferase" evidence="6">
    <location>
        <begin position="7"/>
        <end position="61"/>
    </location>
</feature>
<dbReference type="InterPro" id="IPR011004">
    <property type="entry name" value="Trimer_LpxA-like_sf"/>
</dbReference>
<dbReference type="InterPro" id="IPR039369">
    <property type="entry name" value="LacA-like"/>
</dbReference>
<keyword evidence="3" id="KW-0677">Repeat</keyword>
<evidence type="ECO:0000313" key="8">
    <source>
        <dbReference type="Proteomes" id="UP000824082"/>
    </source>
</evidence>
<sequence>MNSNEFYQMMTSGRLFCYSDPSIAQEQLERLDMVYAYNQLKPSMQKQKQEMLKAMFAEIGEDCYLETPFYSEWAGKFCRFGKGIYANFNLMLVDDGEITVGDYTMFGPNVTLCTATHPISPTWRLRHAQYNPAIHIGKNVWIGANTIVLPGVTIGDNTVIGAGSLVTKDIPANVVAYGSPCKVVRPITEEDETYYRPGHLLNEAL</sequence>
<dbReference type="PROSITE" id="PS00101">
    <property type="entry name" value="HEXAPEP_TRANSFERASES"/>
    <property type="match status" value="1"/>
</dbReference>
<dbReference type="SMART" id="SM01266">
    <property type="entry name" value="Mac"/>
    <property type="match status" value="1"/>
</dbReference>
<dbReference type="Proteomes" id="UP000824082">
    <property type="component" value="Unassembled WGS sequence"/>
</dbReference>
<dbReference type="Pfam" id="PF00132">
    <property type="entry name" value="Hexapep"/>
    <property type="match status" value="1"/>
</dbReference>
<evidence type="ECO:0000256" key="4">
    <source>
        <dbReference type="ARBA" id="ARBA00023315"/>
    </source>
</evidence>
<dbReference type="Gene3D" id="2.160.10.10">
    <property type="entry name" value="Hexapeptide repeat proteins"/>
    <property type="match status" value="1"/>
</dbReference>
<dbReference type="InterPro" id="IPR001451">
    <property type="entry name" value="Hexapep"/>
</dbReference>
<dbReference type="EC" id="2.3.1.-" evidence="5"/>
<protein>
    <recommendedName>
        <fullName evidence="5">Acetyltransferase</fullName>
        <ecNumber evidence="5">2.3.1.-</ecNumber>
    </recommendedName>
</protein>
<evidence type="ECO:0000256" key="2">
    <source>
        <dbReference type="ARBA" id="ARBA00022679"/>
    </source>
</evidence>
<evidence type="ECO:0000313" key="7">
    <source>
        <dbReference type="EMBL" id="HIU42258.1"/>
    </source>
</evidence>
<evidence type="ECO:0000256" key="5">
    <source>
        <dbReference type="RuleBase" id="RU367021"/>
    </source>
</evidence>
<keyword evidence="4 5" id="KW-0012">Acyltransferase</keyword>
<evidence type="ECO:0000259" key="6">
    <source>
        <dbReference type="SMART" id="SM01266"/>
    </source>
</evidence>
<accession>A0A9D1IS12</accession>
<dbReference type="InterPro" id="IPR018357">
    <property type="entry name" value="Hexapep_transf_CS"/>
</dbReference>
<dbReference type="Pfam" id="PF12464">
    <property type="entry name" value="Mac"/>
    <property type="match status" value="1"/>
</dbReference>
<reference evidence="7" key="1">
    <citation type="submission" date="2020-10" db="EMBL/GenBank/DDBJ databases">
        <authorList>
            <person name="Gilroy R."/>
        </authorList>
    </citation>
    <scope>NUCLEOTIDE SEQUENCE</scope>
    <source>
        <strain evidence="7">4509</strain>
    </source>
</reference>